<organism evidence="2 3">
    <name type="scientific">Ensete ventricosum</name>
    <name type="common">Abyssinian banana</name>
    <name type="synonym">Musa ensete</name>
    <dbReference type="NCBI Taxonomy" id="4639"/>
    <lineage>
        <taxon>Eukaryota</taxon>
        <taxon>Viridiplantae</taxon>
        <taxon>Streptophyta</taxon>
        <taxon>Embryophyta</taxon>
        <taxon>Tracheophyta</taxon>
        <taxon>Spermatophyta</taxon>
        <taxon>Magnoliopsida</taxon>
        <taxon>Liliopsida</taxon>
        <taxon>Zingiberales</taxon>
        <taxon>Musaceae</taxon>
        <taxon>Ensete</taxon>
    </lineage>
</organism>
<feature type="region of interest" description="Disordered" evidence="1">
    <location>
        <begin position="25"/>
        <end position="65"/>
    </location>
</feature>
<protein>
    <submittedName>
        <fullName evidence="2">Uncharacterized protein</fullName>
    </submittedName>
</protein>
<feature type="compositionally biased region" description="Gly residues" evidence="1">
    <location>
        <begin position="131"/>
        <end position="141"/>
    </location>
</feature>
<dbReference type="EMBL" id="AMZH03003844">
    <property type="protein sequence ID" value="RRT70987.1"/>
    <property type="molecule type" value="Genomic_DNA"/>
</dbReference>
<feature type="region of interest" description="Disordered" evidence="1">
    <location>
        <begin position="128"/>
        <end position="154"/>
    </location>
</feature>
<gene>
    <name evidence="2" type="ORF">B296_00035985</name>
</gene>
<feature type="compositionally biased region" description="Polar residues" evidence="1">
    <location>
        <begin position="145"/>
        <end position="154"/>
    </location>
</feature>
<name>A0A427A3Z8_ENSVE</name>
<evidence type="ECO:0000313" key="3">
    <source>
        <dbReference type="Proteomes" id="UP000287651"/>
    </source>
</evidence>
<dbReference type="Proteomes" id="UP000287651">
    <property type="component" value="Unassembled WGS sequence"/>
</dbReference>
<evidence type="ECO:0000256" key="1">
    <source>
        <dbReference type="SAM" id="MobiDB-lite"/>
    </source>
</evidence>
<reference evidence="2 3" key="1">
    <citation type="journal article" date="2014" name="Agronomy (Basel)">
        <title>A Draft Genome Sequence for Ensete ventricosum, the Drought-Tolerant Tree Against Hunger.</title>
        <authorList>
            <person name="Harrison J."/>
            <person name="Moore K.A."/>
            <person name="Paszkiewicz K."/>
            <person name="Jones T."/>
            <person name="Grant M."/>
            <person name="Ambacheew D."/>
            <person name="Muzemil S."/>
            <person name="Studholme D.J."/>
        </authorList>
    </citation>
    <scope>NUCLEOTIDE SEQUENCE [LARGE SCALE GENOMIC DNA]</scope>
</reference>
<feature type="compositionally biased region" description="Basic and acidic residues" evidence="1">
    <location>
        <begin position="25"/>
        <end position="57"/>
    </location>
</feature>
<evidence type="ECO:0000313" key="2">
    <source>
        <dbReference type="EMBL" id="RRT70987.1"/>
    </source>
</evidence>
<comment type="caution">
    <text evidence="2">The sequence shown here is derived from an EMBL/GenBank/DDBJ whole genome shotgun (WGS) entry which is preliminary data.</text>
</comment>
<sequence>MKGTPKKIGNHLESKRERVHLCTRERIAADPRPRGREERAVVRSKHEERREGVDAANHDGNPLEGAKTFAAAPTRLHRGPGHPSTFASSASAVAALMTSSPSPSSTGFGGQSIRFLLSVHAKRGEMEIGDGWRGTGGGTGVGTTQSSPKNLAVR</sequence>
<accession>A0A427A3Z8</accession>
<proteinExistence type="predicted"/>
<dbReference type="AlphaFoldDB" id="A0A427A3Z8"/>